<protein>
    <recommendedName>
        <fullName evidence="3">Transposase</fullName>
    </recommendedName>
</protein>
<gene>
    <name evidence="1" type="ORF">E1283_11665</name>
</gene>
<organism evidence="1 2">
    <name type="scientific">Streptomyces hainanensis</name>
    <dbReference type="NCBI Taxonomy" id="402648"/>
    <lineage>
        <taxon>Bacteria</taxon>
        <taxon>Bacillati</taxon>
        <taxon>Actinomycetota</taxon>
        <taxon>Actinomycetes</taxon>
        <taxon>Kitasatosporales</taxon>
        <taxon>Streptomycetaceae</taxon>
        <taxon>Streptomyces</taxon>
    </lineage>
</organism>
<dbReference type="RefSeq" id="WP_132817899.1">
    <property type="nucleotide sequence ID" value="NZ_SMKI01000097.1"/>
</dbReference>
<proteinExistence type="predicted"/>
<accession>A0A4R4TK56</accession>
<evidence type="ECO:0000313" key="1">
    <source>
        <dbReference type="EMBL" id="TDC75692.1"/>
    </source>
</evidence>
<dbReference type="EMBL" id="SMKI01000097">
    <property type="protein sequence ID" value="TDC75692.1"/>
    <property type="molecule type" value="Genomic_DNA"/>
</dbReference>
<sequence length="64" mass="7584">MNYRCTTFTKIKDDYERAIRREADSAVLRPGTRRSQVLETNAKVIRRRMAVALNQHMRRCRLCG</sequence>
<evidence type="ECO:0008006" key="3">
    <source>
        <dbReference type="Google" id="ProtNLM"/>
    </source>
</evidence>
<dbReference type="Proteomes" id="UP000295345">
    <property type="component" value="Unassembled WGS sequence"/>
</dbReference>
<keyword evidence="2" id="KW-1185">Reference proteome</keyword>
<evidence type="ECO:0000313" key="2">
    <source>
        <dbReference type="Proteomes" id="UP000295345"/>
    </source>
</evidence>
<name>A0A4R4TK56_9ACTN</name>
<comment type="caution">
    <text evidence="1">The sequence shown here is derived from an EMBL/GenBank/DDBJ whole genome shotgun (WGS) entry which is preliminary data.</text>
</comment>
<reference evidence="1 2" key="1">
    <citation type="submission" date="2019-03" db="EMBL/GenBank/DDBJ databases">
        <title>Draft genome sequences of novel Actinobacteria.</title>
        <authorList>
            <person name="Sahin N."/>
            <person name="Ay H."/>
            <person name="Saygin H."/>
        </authorList>
    </citation>
    <scope>NUCLEOTIDE SEQUENCE [LARGE SCALE GENOMIC DNA]</scope>
    <source>
        <strain evidence="1 2">DSM 41900</strain>
    </source>
</reference>
<dbReference type="AlphaFoldDB" id="A0A4R4TK56"/>